<organism evidence="6 7">
    <name type="scientific">Falsiroseomonas algicola</name>
    <dbReference type="NCBI Taxonomy" id="2716930"/>
    <lineage>
        <taxon>Bacteria</taxon>
        <taxon>Pseudomonadati</taxon>
        <taxon>Pseudomonadota</taxon>
        <taxon>Alphaproteobacteria</taxon>
        <taxon>Acetobacterales</taxon>
        <taxon>Roseomonadaceae</taxon>
        <taxon>Falsiroseomonas</taxon>
    </lineage>
</organism>
<gene>
    <name evidence="6" type="ORF">G3576_06885</name>
</gene>
<dbReference type="Pfam" id="PF13377">
    <property type="entry name" value="Peripla_BP_3"/>
    <property type="match status" value="1"/>
</dbReference>
<dbReference type="CDD" id="cd06278">
    <property type="entry name" value="PBP1_LacI-like"/>
    <property type="match status" value="1"/>
</dbReference>
<dbReference type="PROSITE" id="PS50932">
    <property type="entry name" value="HTH_LACI_2"/>
    <property type="match status" value="1"/>
</dbReference>
<name>A0A6M1LIJ8_9PROT</name>
<dbReference type="Pfam" id="PF00356">
    <property type="entry name" value="LacI"/>
    <property type="match status" value="1"/>
</dbReference>
<keyword evidence="7" id="KW-1185">Reference proteome</keyword>
<dbReference type="InterPro" id="IPR000843">
    <property type="entry name" value="HTH_LacI"/>
</dbReference>
<dbReference type="EMBL" id="JAAIKB010000002">
    <property type="protein sequence ID" value="NGM19734.1"/>
    <property type="molecule type" value="Genomic_DNA"/>
</dbReference>
<dbReference type="InterPro" id="IPR046335">
    <property type="entry name" value="LacI/GalR-like_sensor"/>
</dbReference>
<dbReference type="Gene3D" id="1.10.260.40">
    <property type="entry name" value="lambda repressor-like DNA-binding domains"/>
    <property type="match status" value="1"/>
</dbReference>
<dbReference type="PANTHER" id="PTHR30146">
    <property type="entry name" value="LACI-RELATED TRANSCRIPTIONAL REPRESSOR"/>
    <property type="match status" value="1"/>
</dbReference>
<dbReference type="PANTHER" id="PTHR30146:SF109">
    <property type="entry name" value="HTH-TYPE TRANSCRIPTIONAL REGULATOR GALS"/>
    <property type="match status" value="1"/>
</dbReference>
<feature type="domain" description="HTH lacI-type" evidence="5">
    <location>
        <begin position="6"/>
        <end position="60"/>
    </location>
</feature>
<evidence type="ECO:0000313" key="6">
    <source>
        <dbReference type="EMBL" id="NGM19734.1"/>
    </source>
</evidence>
<evidence type="ECO:0000256" key="3">
    <source>
        <dbReference type="ARBA" id="ARBA00023163"/>
    </source>
</evidence>
<dbReference type="InterPro" id="IPR010982">
    <property type="entry name" value="Lambda_DNA-bd_dom_sf"/>
</dbReference>
<evidence type="ECO:0000313" key="7">
    <source>
        <dbReference type="Proteomes" id="UP000475385"/>
    </source>
</evidence>
<reference evidence="6 7" key="1">
    <citation type="submission" date="2020-02" db="EMBL/GenBank/DDBJ databases">
        <authorList>
            <person name="Kim H.M."/>
            <person name="Jeon C.O."/>
        </authorList>
    </citation>
    <scope>NUCLEOTIDE SEQUENCE [LARGE SCALE GENOMIC DNA]</scope>
    <source>
        <strain evidence="6 7">PeD5</strain>
    </source>
</reference>
<evidence type="ECO:0000259" key="5">
    <source>
        <dbReference type="PROSITE" id="PS50932"/>
    </source>
</evidence>
<keyword evidence="2" id="KW-0238">DNA-binding</keyword>
<evidence type="ECO:0000256" key="4">
    <source>
        <dbReference type="SAM" id="MobiDB-lite"/>
    </source>
</evidence>
<protein>
    <submittedName>
        <fullName evidence="6">LacI family transcriptional regulator</fullName>
    </submittedName>
</protein>
<evidence type="ECO:0000256" key="1">
    <source>
        <dbReference type="ARBA" id="ARBA00023015"/>
    </source>
</evidence>
<keyword evidence="1" id="KW-0805">Transcription regulation</keyword>
<evidence type="ECO:0000256" key="2">
    <source>
        <dbReference type="ARBA" id="ARBA00023125"/>
    </source>
</evidence>
<reference evidence="6 7" key="2">
    <citation type="submission" date="2020-03" db="EMBL/GenBank/DDBJ databases">
        <title>Roseomonas stagni sp. nov., isolated from pond water in Japan.</title>
        <authorList>
            <person name="Furuhata K."/>
            <person name="Miyamoto H."/>
            <person name="Goto K."/>
        </authorList>
    </citation>
    <scope>NUCLEOTIDE SEQUENCE [LARGE SCALE GENOMIC DNA]</scope>
    <source>
        <strain evidence="6 7">PeD5</strain>
    </source>
</reference>
<accession>A0A6M1LIJ8</accession>
<dbReference type="SMART" id="SM00354">
    <property type="entry name" value="HTH_LACI"/>
    <property type="match status" value="1"/>
</dbReference>
<proteinExistence type="predicted"/>
<keyword evidence="3" id="KW-0804">Transcription</keyword>
<sequence>MHERPLTSRDLAQLIGVSQSAVSRAFNPAASIAPEMRARILSAAKRLGYSPHPIARNLTGERRDVVGIVISDFANPFYSTLLDRLTQRLQEAGLQALLFNVTPGADVKQQLAALRLHNISSLIVISATVLSARDLLWAAEGRRMLLVNRVAGETDLQSVSCDSVAGTRDIADHFHAIGVRRVAYVGGLEHTVIARERRDAFITRIAEHGMTLTEAVTAGEYSYTAGWRAAEGLCLWRQPEAVFFANDILATGGMDALRDRLGLRIPADIKVAGFDDVAMASWPRYLLTTVQQPVDLIVEEAVKRAMPASPPSDGPQDLRIPARLIVRQSTSAESQETMLGPNGSVTERTAR</sequence>
<dbReference type="GO" id="GO:0003700">
    <property type="term" value="F:DNA-binding transcription factor activity"/>
    <property type="evidence" value="ECO:0007669"/>
    <property type="project" value="TreeGrafter"/>
</dbReference>
<dbReference type="SUPFAM" id="SSF47413">
    <property type="entry name" value="lambda repressor-like DNA-binding domains"/>
    <property type="match status" value="1"/>
</dbReference>
<dbReference type="Proteomes" id="UP000475385">
    <property type="component" value="Unassembled WGS sequence"/>
</dbReference>
<feature type="region of interest" description="Disordered" evidence="4">
    <location>
        <begin position="329"/>
        <end position="351"/>
    </location>
</feature>
<dbReference type="CDD" id="cd01392">
    <property type="entry name" value="HTH_LacI"/>
    <property type="match status" value="1"/>
</dbReference>
<dbReference type="GO" id="GO:0000976">
    <property type="term" value="F:transcription cis-regulatory region binding"/>
    <property type="evidence" value="ECO:0007669"/>
    <property type="project" value="TreeGrafter"/>
</dbReference>
<dbReference type="RefSeq" id="WP_164693614.1">
    <property type="nucleotide sequence ID" value="NZ_JAAIKB010000002.1"/>
</dbReference>
<dbReference type="Gene3D" id="3.40.50.2300">
    <property type="match status" value="2"/>
</dbReference>
<dbReference type="InterPro" id="IPR028082">
    <property type="entry name" value="Peripla_BP_I"/>
</dbReference>
<dbReference type="SUPFAM" id="SSF53822">
    <property type="entry name" value="Periplasmic binding protein-like I"/>
    <property type="match status" value="1"/>
</dbReference>
<comment type="caution">
    <text evidence="6">The sequence shown here is derived from an EMBL/GenBank/DDBJ whole genome shotgun (WGS) entry which is preliminary data.</text>
</comment>
<dbReference type="AlphaFoldDB" id="A0A6M1LIJ8"/>